<keyword evidence="3" id="KW-1185">Reference proteome</keyword>
<evidence type="ECO:0000256" key="1">
    <source>
        <dbReference type="SAM" id="Phobius"/>
    </source>
</evidence>
<protein>
    <submittedName>
        <fullName evidence="2">Uncharacterized protein</fullName>
    </submittedName>
</protein>
<feature type="transmembrane region" description="Helical" evidence="1">
    <location>
        <begin position="107"/>
        <end position="126"/>
    </location>
</feature>
<dbReference type="PANTHER" id="PTHR13281">
    <property type="entry name" value="TRANSMEMBRANE PROTEIN 70, MITOCHONDRIAL"/>
    <property type="match status" value="1"/>
</dbReference>
<accession>A0ABD1YSI3</accession>
<name>A0ABD1YSI3_9MARC</name>
<gene>
    <name evidence="2" type="ORF">R1flu_017048</name>
</gene>
<dbReference type="EMBL" id="JBHFFA010000004">
    <property type="protein sequence ID" value="KAL2632362.1"/>
    <property type="molecule type" value="Genomic_DNA"/>
</dbReference>
<keyword evidence="1" id="KW-1133">Transmembrane helix</keyword>
<dbReference type="Proteomes" id="UP001605036">
    <property type="component" value="Unassembled WGS sequence"/>
</dbReference>
<dbReference type="InterPro" id="IPR045325">
    <property type="entry name" value="TMEM70/TMEM186/TMEM223"/>
</dbReference>
<organism evidence="2 3">
    <name type="scientific">Riccia fluitans</name>
    <dbReference type="NCBI Taxonomy" id="41844"/>
    <lineage>
        <taxon>Eukaryota</taxon>
        <taxon>Viridiplantae</taxon>
        <taxon>Streptophyta</taxon>
        <taxon>Embryophyta</taxon>
        <taxon>Marchantiophyta</taxon>
        <taxon>Marchantiopsida</taxon>
        <taxon>Marchantiidae</taxon>
        <taxon>Marchantiales</taxon>
        <taxon>Ricciaceae</taxon>
        <taxon>Riccia</taxon>
    </lineage>
</organism>
<dbReference type="InterPro" id="IPR009724">
    <property type="entry name" value="TMEM70"/>
</dbReference>
<evidence type="ECO:0000313" key="3">
    <source>
        <dbReference type="Proteomes" id="UP001605036"/>
    </source>
</evidence>
<dbReference type="PANTHER" id="PTHR13281:SF0">
    <property type="entry name" value="TRANSMEMBRANE PROTEIN 70, MITOCHONDRIAL"/>
    <property type="match status" value="1"/>
</dbReference>
<dbReference type="Pfam" id="PF06979">
    <property type="entry name" value="TMEM70"/>
    <property type="match status" value="1"/>
</dbReference>
<evidence type="ECO:0000313" key="2">
    <source>
        <dbReference type="EMBL" id="KAL2632362.1"/>
    </source>
</evidence>
<feature type="transmembrane region" description="Helical" evidence="1">
    <location>
        <begin position="138"/>
        <end position="158"/>
    </location>
</feature>
<reference evidence="2 3" key="1">
    <citation type="submission" date="2024-09" db="EMBL/GenBank/DDBJ databases">
        <title>Chromosome-scale assembly of Riccia fluitans.</title>
        <authorList>
            <person name="Paukszto L."/>
            <person name="Sawicki J."/>
            <person name="Karawczyk K."/>
            <person name="Piernik-Szablinska J."/>
            <person name="Szczecinska M."/>
            <person name="Mazdziarz M."/>
        </authorList>
    </citation>
    <scope>NUCLEOTIDE SEQUENCE [LARGE SCALE GENOMIC DNA]</scope>
    <source>
        <strain evidence="2">Rf_01</strain>
        <tissue evidence="2">Aerial parts of the thallus</tissue>
    </source>
</reference>
<sequence length="248" mass="27996">MFSAFYAKERKEREGRFETESRDQWQEAMASASARKILFAGGTRQLWFNRQLPQTFLRQQERRTTRSTLCGTSTSFTTLCVNDDKKATVTPVIYHGSMSSALRGVKLLSASSFLISVVGAPVLTFFTNPDLSLLMKGALSTTMIVLSASTTFALHWIASPYVHKLVWIPGSDVIEVQVLSWMAITRKRKIKLSDIETPVTQLPLATFAAKNKIYYVDKDSFPCQELLDLLVPEKGEDQVVQYYDSEEE</sequence>
<dbReference type="AlphaFoldDB" id="A0ABD1YSI3"/>
<keyword evidence="1" id="KW-0812">Transmembrane</keyword>
<comment type="caution">
    <text evidence="2">The sequence shown here is derived from an EMBL/GenBank/DDBJ whole genome shotgun (WGS) entry which is preliminary data.</text>
</comment>
<keyword evidence="1" id="KW-0472">Membrane</keyword>
<proteinExistence type="predicted"/>